<dbReference type="EMBL" id="KZ805660">
    <property type="protein sequence ID" value="PVH92669.1"/>
    <property type="molecule type" value="Genomic_DNA"/>
</dbReference>
<sequence length="195" mass="20482">MQFTTAFVASAAALTASALPQAGVAIPDGQRFGLMTFRSGSPVHNQAIQAAARGLFVGLPSQNSTCDIERDTNYATFYIADGELNLHAASAYPQTIFVDRSGMGQGIVAYVSGAEPVTKYGEKKGWALTENNEIQFDGVGLQACPGAIEGAWRIMLAGSSSPAGYQNCTGVSAVAYKTDKPISCLYSQTYPYTGV</sequence>
<dbReference type="OrthoDB" id="4093325at2759"/>
<proteinExistence type="predicted"/>
<feature type="signal peptide" evidence="1">
    <location>
        <begin position="1"/>
        <end position="18"/>
    </location>
</feature>
<gene>
    <name evidence="2" type="ORF">DM02DRAFT_268785</name>
</gene>
<evidence type="ECO:0000256" key="1">
    <source>
        <dbReference type="SAM" id="SignalP"/>
    </source>
</evidence>
<dbReference type="Proteomes" id="UP000244855">
    <property type="component" value="Unassembled WGS sequence"/>
</dbReference>
<reference evidence="2 3" key="1">
    <citation type="journal article" date="2018" name="Sci. Rep.">
        <title>Comparative genomics provides insights into the lifestyle and reveals functional heterogeneity of dark septate endophytic fungi.</title>
        <authorList>
            <person name="Knapp D.G."/>
            <person name="Nemeth J.B."/>
            <person name="Barry K."/>
            <person name="Hainaut M."/>
            <person name="Henrissat B."/>
            <person name="Johnson J."/>
            <person name="Kuo A."/>
            <person name="Lim J.H.P."/>
            <person name="Lipzen A."/>
            <person name="Nolan M."/>
            <person name="Ohm R.A."/>
            <person name="Tamas L."/>
            <person name="Grigoriev I.V."/>
            <person name="Spatafora J.W."/>
            <person name="Nagy L.G."/>
            <person name="Kovacs G.M."/>
        </authorList>
    </citation>
    <scope>NUCLEOTIDE SEQUENCE [LARGE SCALE GENOMIC DNA]</scope>
    <source>
        <strain evidence="2 3">DSE2036</strain>
    </source>
</reference>
<dbReference type="AlphaFoldDB" id="A0A2V1D4V0"/>
<evidence type="ECO:0000313" key="3">
    <source>
        <dbReference type="Proteomes" id="UP000244855"/>
    </source>
</evidence>
<keyword evidence="1" id="KW-0732">Signal</keyword>
<accession>A0A2V1D4V0</accession>
<protein>
    <submittedName>
        <fullName evidence="2">Cell wall protein PhiA</fullName>
    </submittedName>
</protein>
<keyword evidence="3" id="KW-1185">Reference proteome</keyword>
<name>A0A2V1D4V0_9PLEO</name>
<organism evidence="2 3">
    <name type="scientific">Periconia macrospinosa</name>
    <dbReference type="NCBI Taxonomy" id="97972"/>
    <lineage>
        <taxon>Eukaryota</taxon>
        <taxon>Fungi</taxon>
        <taxon>Dikarya</taxon>
        <taxon>Ascomycota</taxon>
        <taxon>Pezizomycotina</taxon>
        <taxon>Dothideomycetes</taxon>
        <taxon>Pleosporomycetidae</taxon>
        <taxon>Pleosporales</taxon>
        <taxon>Massarineae</taxon>
        <taxon>Periconiaceae</taxon>
        <taxon>Periconia</taxon>
    </lineage>
</organism>
<evidence type="ECO:0000313" key="2">
    <source>
        <dbReference type="EMBL" id="PVH92669.1"/>
    </source>
</evidence>
<feature type="chain" id="PRO_5015842278" evidence="1">
    <location>
        <begin position="19"/>
        <end position="195"/>
    </location>
</feature>